<dbReference type="EMBL" id="CP012600">
    <property type="protein sequence ID" value="ALC80239.1"/>
    <property type="molecule type" value="Genomic_DNA"/>
</dbReference>
<dbReference type="InterPro" id="IPR029068">
    <property type="entry name" value="Glyas_Bleomycin-R_OHBP_Dase"/>
</dbReference>
<dbReference type="SUPFAM" id="SSF54593">
    <property type="entry name" value="Glyoxalase/Bleomycin resistance protein/Dihydroxybiphenyl dioxygenase"/>
    <property type="match status" value="1"/>
</dbReference>
<gene>
    <name evidence="2" type="ORF">AM592_00470</name>
</gene>
<evidence type="ECO:0000259" key="1">
    <source>
        <dbReference type="PROSITE" id="PS51819"/>
    </source>
</evidence>
<keyword evidence="3" id="KW-1185">Reference proteome</keyword>
<dbReference type="PATRIC" id="fig|1441095.3.peg.106"/>
<dbReference type="PROSITE" id="PS51819">
    <property type="entry name" value="VOC"/>
    <property type="match status" value="1"/>
</dbReference>
<reference evidence="2 3" key="2">
    <citation type="journal article" date="2016" name="Int. J. Syst. Evol. Microbiol.">
        <title>Bacillus gobiensis sp. nov., isolated from a soil sample.</title>
        <authorList>
            <person name="Liu B."/>
            <person name="Liu G.H."/>
            <person name="Cetin S."/>
            <person name="Schumann P."/>
            <person name="Pan Z.Z."/>
            <person name="Chen Q.Q."/>
        </authorList>
    </citation>
    <scope>NUCLEOTIDE SEQUENCE [LARGE SCALE GENOMIC DNA]</scope>
    <source>
        <strain evidence="2 3">FJAT-4402</strain>
    </source>
</reference>
<name>A0A0M5J9C5_9BACI</name>
<evidence type="ECO:0000313" key="3">
    <source>
        <dbReference type="Proteomes" id="UP000067625"/>
    </source>
</evidence>
<dbReference type="STRING" id="1441095.AM592_00470"/>
<reference evidence="3" key="1">
    <citation type="submission" date="2015-08" db="EMBL/GenBank/DDBJ databases">
        <title>Genome sequencing project for genomic taxonomy and phylogenomics of Bacillus-like bacteria.</title>
        <authorList>
            <person name="Liu B."/>
            <person name="Wang J."/>
            <person name="Zhu Y."/>
            <person name="Liu G."/>
            <person name="Chen Q."/>
            <person name="Chen Z."/>
            <person name="Lan J."/>
            <person name="Che J."/>
            <person name="Ge C."/>
            <person name="Shi H."/>
            <person name="Pan Z."/>
            <person name="Liu X."/>
        </authorList>
    </citation>
    <scope>NUCLEOTIDE SEQUENCE [LARGE SCALE GENOMIC DNA]</scope>
    <source>
        <strain evidence="3">FJAT-4402</strain>
    </source>
</reference>
<organism evidence="2 3">
    <name type="scientific">Bacillus gobiensis</name>
    <dbReference type="NCBI Taxonomy" id="1441095"/>
    <lineage>
        <taxon>Bacteria</taxon>
        <taxon>Bacillati</taxon>
        <taxon>Bacillota</taxon>
        <taxon>Bacilli</taxon>
        <taxon>Bacillales</taxon>
        <taxon>Bacillaceae</taxon>
        <taxon>Bacillus</taxon>
    </lineage>
</organism>
<dbReference type="AlphaFoldDB" id="A0A0M5J9C5"/>
<protein>
    <submittedName>
        <fullName evidence="2">Glyoxalase</fullName>
    </submittedName>
</protein>
<dbReference type="Proteomes" id="UP000067625">
    <property type="component" value="Chromosome"/>
</dbReference>
<dbReference type="Pfam" id="PF00903">
    <property type="entry name" value="Glyoxalase"/>
    <property type="match status" value="1"/>
</dbReference>
<accession>A0A0M5J9C5</accession>
<proteinExistence type="predicted"/>
<sequence>MRVPLIPNSFYPVILTDQVSFSSNFYIDYFGFEPVFEADWYVSLKMTRGKVPYELALLDSSHSTLPDGFKKTVRGLILNIEVDDVDTEYKRLILKEKLPLQLDIRDEDFGQRHFITSDPNGVLIDIIKIIPPSVELSSQYHENVWVNDGKGANG</sequence>
<dbReference type="InterPro" id="IPR004360">
    <property type="entry name" value="Glyas_Fos-R_dOase_dom"/>
</dbReference>
<dbReference type="Gene3D" id="3.30.720.110">
    <property type="match status" value="1"/>
</dbReference>
<dbReference type="InterPro" id="IPR037523">
    <property type="entry name" value="VOC_core"/>
</dbReference>
<dbReference type="Gene3D" id="3.30.720.120">
    <property type="match status" value="1"/>
</dbReference>
<feature type="domain" description="VOC" evidence="1">
    <location>
        <begin position="6"/>
        <end position="129"/>
    </location>
</feature>
<evidence type="ECO:0000313" key="2">
    <source>
        <dbReference type="EMBL" id="ALC80239.1"/>
    </source>
</evidence>